<evidence type="ECO:0000313" key="3">
    <source>
        <dbReference type="EMBL" id="AEH82371.1"/>
    </source>
</evidence>
<geneLocation type="plasmid" evidence="3 4">
    <name>pSmeSM11c</name>
</geneLocation>
<dbReference type="SUPFAM" id="SSF81324">
    <property type="entry name" value="Voltage-gated potassium channels"/>
    <property type="match status" value="1"/>
</dbReference>
<gene>
    <name evidence="3" type="ordered locus">SM11_pC1298</name>
</gene>
<dbReference type="PATRIC" id="fig|707241.3.peg.5227"/>
<feature type="transmembrane region" description="Helical" evidence="1">
    <location>
        <begin position="20"/>
        <end position="46"/>
    </location>
</feature>
<dbReference type="InterPro" id="IPR013099">
    <property type="entry name" value="K_chnl_dom"/>
</dbReference>
<sequence length="156" mass="17560">MLSLAFEAMANGVEAWVLFRLAIACGLIAATVAVQASFMSAGLGVFRRLEEDRRDFLLRYPTVTTVIWVVYLIVPIALDVVLWATFYYLSQALPDFEDALYFSTVTFTTVGYGDIVLGRDWRQVATFEAVNGWIIFGWATALMMAVIQRLHFRGND</sequence>
<dbReference type="EMBL" id="CP001831">
    <property type="protein sequence ID" value="AEH82371.1"/>
    <property type="molecule type" value="Genomic_DNA"/>
</dbReference>
<dbReference type="KEGG" id="smx:SM11_pC1298"/>
<keyword evidence="1" id="KW-0472">Membrane</keyword>
<dbReference type="Proteomes" id="UP000009045">
    <property type="component" value="Plasmid pSmeSM11c"/>
</dbReference>
<protein>
    <recommendedName>
        <fullName evidence="2">Potassium channel domain-containing protein</fullName>
    </recommendedName>
</protein>
<dbReference type="AlphaFoldDB" id="F7XFQ1"/>
<keyword evidence="1" id="KW-0812">Transmembrane</keyword>
<feature type="domain" description="Potassium channel" evidence="2">
    <location>
        <begin position="78"/>
        <end position="148"/>
    </location>
</feature>
<evidence type="ECO:0000256" key="1">
    <source>
        <dbReference type="SAM" id="Phobius"/>
    </source>
</evidence>
<feature type="transmembrane region" description="Helical" evidence="1">
    <location>
        <begin position="129"/>
        <end position="147"/>
    </location>
</feature>
<keyword evidence="3" id="KW-0614">Plasmid</keyword>
<feature type="transmembrane region" description="Helical" evidence="1">
    <location>
        <begin position="66"/>
        <end position="87"/>
    </location>
</feature>
<name>F7XFQ1_SINMM</name>
<accession>F7XFQ1</accession>
<dbReference type="Pfam" id="PF07885">
    <property type="entry name" value="Ion_trans_2"/>
    <property type="match status" value="1"/>
</dbReference>
<dbReference type="Gene3D" id="1.10.287.70">
    <property type="match status" value="1"/>
</dbReference>
<evidence type="ECO:0000313" key="4">
    <source>
        <dbReference type="Proteomes" id="UP000009045"/>
    </source>
</evidence>
<proteinExistence type="predicted"/>
<organism evidence="3 4">
    <name type="scientific">Sinorhizobium meliloti (strain SM11)</name>
    <dbReference type="NCBI Taxonomy" id="707241"/>
    <lineage>
        <taxon>Bacteria</taxon>
        <taxon>Pseudomonadati</taxon>
        <taxon>Pseudomonadota</taxon>
        <taxon>Alphaproteobacteria</taxon>
        <taxon>Hyphomicrobiales</taxon>
        <taxon>Rhizobiaceae</taxon>
        <taxon>Sinorhizobium/Ensifer group</taxon>
        <taxon>Sinorhizobium</taxon>
    </lineage>
</organism>
<feature type="transmembrane region" description="Helical" evidence="1">
    <location>
        <begin position="99"/>
        <end position="117"/>
    </location>
</feature>
<evidence type="ECO:0000259" key="2">
    <source>
        <dbReference type="Pfam" id="PF07885"/>
    </source>
</evidence>
<reference evidence="3 4" key="1">
    <citation type="journal article" date="2011" name="J. Biotechnol.">
        <title>The complete genome sequence of the dominant Sinorhizobium meliloti field isolate SM11 extends the S. meliloti pan-genome.</title>
        <authorList>
            <person name="Schneiker-Bekel S."/>
            <person name="Wibberg D."/>
            <person name="Bekel T."/>
            <person name="Blom J."/>
            <person name="Linke B."/>
            <person name="Neuweger H."/>
            <person name="Stiens M."/>
            <person name="Vorholter F.J."/>
            <person name="Weidner S."/>
            <person name="Goesmann A."/>
            <person name="Puhler A."/>
            <person name="Schluter A."/>
        </authorList>
    </citation>
    <scope>NUCLEOTIDE SEQUENCE [LARGE SCALE GENOMIC DNA]</scope>
    <source>
        <strain evidence="3 4">SM11</strain>
        <plasmid evidence="4">pSmeSM11c</plasmid>
    </source>
</reference>
<keyword evidence="1" id="KW-1133">Transmembrane helix</keyword>
<dbReference type="HOGENOM" id="CLU_116321_1_0_5"/>